<keyword evidence="1" id="KW-1133">Transmembrane helix</keyword>
<dbReference type="Pfam" id="PF19611">
    <property type="entry name" value="DUF6116"/>
    <property type="match status" value="1"/>
</dbReference>
<protein>
    <submittedName>
        <fullName evidence="2">Putative membrane protein YccC</fullName>
    </submittedName>
</protein>
<sequence>MPNPLLVPLLRFARRLRFPTLFFVTATLFVVNLFIPDPIPLIDELLLGLATLLLGSLRRRKRPPGDATDR</sequence>
<accession>A0A7W7Y1A8</accession>
<gene>
    <name evidence="2" type="ORF">HNQ58_002146</name>
</gene>
<reference evidence="2 3" key="1">
    <citation type="submission" date="2020-08" db="EMBL/GenBank/DDBJ databases">
        <title>Genomic Encyclopedia of Type Strains, Phase IV (KMG-IV): sequencing the most valuable type-strain genomes for metagenomic binning, comparative biology and taxonomic classification.</title>
        <authorList>
            <person name="Goeker M."/>
        </authorList>
    </citation>
    <scope>NUCLEOTIDE SEQUENCE [LARGE SCALE GENOMIC DNA]</scope>
    <source>
        <strain evidence="2 3">DSM 25897</strain>
    </source>
</reference>
<evidence type="ECO:0000313" key="3">
    <source>
        <dbReference type="Proteomes" id="UP000519004"/>
    </source>
</evidence>
<dbReference type="RefSeq" id="WP_183948904.1">
    <property type="nucleotide sequence ID" value="NZ_JACHHX010000016.1"/>
</dbReference>
<evidence type="ECO:0000313" key="2">
    <source>
        <dbReference type="EMBL" id="MBB5016235.1"/>
    </source>
</evidence>
<organism evidence="2 3">
    <name type="scientific">Rehaibacterium terrae</name>
    <dbReference type="NCBI Taxonomy" id="1341696"/>
    <lineage>
        <taxon>Bacteria</taxon>
        <taxon>Pseudomonadati</taxon>
        <taxon>Pseudomonadota</taxon>
        <taxon>Gammaproteobacteria</taxon>
        <taxon>Lysobacterales</taxon>
        <taxon>Lysobacteraceae</taxon>
        <taxon>Rehaibacterium</taxon>
    </lineage>
</organism>
<name>A0A7W7Y1A8_9GAMM</name>
<keyword evidence="1" id="KW-0472">Membrane</keyword>
<keyword evidence="3" id="KW-1185">Reference proteome</keyword>
<feature type="transmembrane region" description="Helical" evidence="1">
    <location>
        <begin position="16"/>
        <end position="35"/>
    </location>
</feature>
<dbReference type="InterPro" id="IPR046119">
    <property type="entry name" value="DUF6116"/>
</dbReference>
<dbReference type="AlphaFoldDB" id="A0A7W7Y1A8"/>
<comment type="caution">
    <text evidence="2">The sequence shown here is derived from an EMBL/GenBank/DDBJ whole genome shotgun (WGS) entry which is preliminary data.</text>
</comment>
<keyword evidence="1" id="KW-0812">Transmembrane</keyword>
<proteinExistence type="predicted"/>
<dbReference type="EMBL" id="JACHHX010000016">
    <property type="protein sequence ID" value="MBB5016235.1"/>
    <property type="molecule type" value="Genomic_DNA"/>
</dbReference>
<dbReference type="Proteomes" id="UP000519004">
    <property type="component" value="Unassembled WGS sequence"/>
</dbReference>
<evidence type="ECO:0000256" key="1">
    <source>
        <dbReference type="SAM" id="Phobius"/>
    </source>
</evidence>